<dbReference type="GO" id="GO:0046872">
    <property type="term" value="F:metal ion binding"/>
    <property type="evidence" value="ECO:0007669"/>
    <property type="project" value="UniProtKB-KW"/>
</dbReference>
<dbReference type="Gene3D" id="3.40.630.10">
    <property type="entry name" value="Zn peptidases"/>
    <property type="match status" value="1"/>
</dbReference>
<dbReference type="InterPro" id="IPR053138">
    <property type="entry name" value="N-alpha-Ac-DABA_deacetylase"/>
</dbReference>
<keyword evidence="4" id="KW-0862">Zinc</keyword>
<comment type="cofactor">
    <cofactor evidence="1">
        <name>Zn(2+)</name>
        <dbReference type="ChEBI" id="CHEBI:29105"/>
    </cofactor>
</comment>
<dbReference type="PANTHER" id="PTHR37326">
    <property type="entry name" value="BLL3975 PROTEIN"/>
    <property type="match status" value="1"/>
</dbReference>
<protein>
    <submittedName>
        <fullName evidence="6">Succinylglutamate desuccinylase</fullName>
    </submittedName>
</protein>
<name>A0A4Y9EP12_9SPHN</name>
<dbReference type="EMBL" id="SIHO01000002">
    <property type="protein sequence ID" value="TFU03787.1"/>
    <property type="molecule type" value="Genomic_DNA"/>
</dbReference>
<sequence length="408" mass="42983">MLAMSSARAIIGAHASSSPETMWVSRIRSVPRLRPAGPRGIAKRPPTMKASPVPRPLIALLLMLATPLAAATQLSGDRIDGTPVVTTLDAATLPAGSVNRFWYRPADSAIGQGWYVPVIVVRGAKPGPRLLLTAAIHGDELNGIAVIHRLANEIDPAQLAGTLVMLPGLNTPGLLQEAREFTSTPNFAADNLNRIMPGDSNGGASERYAARLWALMRGNSDFAVDLHTQSRGTAYVMYAFASTPATLAMAQLLGPDIIKLDPGVKGTVENMLTDDGVPAVTLELGYPQVFDTAMVERGVAGIKRLMADRKMLAPQPAASVTPFVANKLVNVYTPAGGFMTLRVRLGDTVAAGQVIATLADPFGRSIGTITAPLAGRVNSIATNPLREAGDMVLRIAFHSDDPKCAMGC</sequence>
<organism evidence="6 7">
    <name type="scientific">Glacieibacterium arshaanense</name>
    <dbReference type="NCBI Taxonomy" id="2511025"/>
    <lineage>
        <taxon>Bacteria</taxon>
        <taxon>Pseudomonadati</taxon>
        <taxon>Pseudomonadota</taxon>
        <taxon>Alphaproteobacteria</taxon>
        <taxon>Sphingomonadales</taxon>
        <taxon>Sphingosinicellaceae</taxon>
        <taxon>Glacieibacterium</taxon>
    </lineage>
</organism>
<keyword evidence="2" id="KW-0479">Metal-binding</keyword>
<reference evidence="6 7" key="1">
    <citation type="submission" date="2019-02" db="EMBL/GenBank/DDBJ databases">
        <title>Polymorphobacter sp. isolated from the lake at the Tibet of China.</title>
        <authorList>
            <person name="Li A."/>
        </authorList>
    </citation>
    <scope>NUCLEOTIDE SEQUENCE [LARGE SCALE GENOMIC DNA]</scope>
    <source>
        <strain evidence="6 7">DJ1R-1</strain>
    </source>
</reference>
<evidence type="ECO:0000256" key="1">
    <source>
        <dbReference type="ARBA" id="ARBA00001947"/>
    </source>
</evidence>
<dbReference type="GO" id="GO:0016788">
    <property type="term" value="F:hydrolase activity, acting on ester bonds"/>
    <property type="evidence" value="ECO:0007669"/>
    <property type="project" value="InterPro"/>
</dbReference>
<evidence type="ECO:0000313" key="6">
    <source>
        <dbReference type="EMBL" id="TFU03787.1"/>
    </source>
</evidence>
<evidence type="ECO:0000259" key="5">
    <source>
        <dbReference type="Pfam" id="PF24827"/>
    </source>
</evidence>
<dbReference type="Pfam" id="PF24827">
    <property type="entry name" value="AstE_AspA_cat"/>
    <property type="match status" value="1"/>
</dbReference>
<dbReference type="PANTHER" id="PTHR37326:SF1">
    <property type="entry name" value="BLL3975 PROTEIN"/>
    <property type="match status" value="1"/>
</dbReference>
<evidence type="ECO:0000313" key="7">
    <source>
        <dbReference type="Proteomes" id="UP000297737"/>
    </source>
</evidence>
<feature type="domain" description="Succinylglutamate desuccinylase/Aspartoacylase catalytic" evidence="5">
    <location>
        <begin position="126"/>
        <end position="307"/>
    </location>
</feature>
<evidence type="ECO:0000256" key="3">
    <source>
        <dbReference type="ARBA" id="ARBA00022801"/>
    </source>
</evidence>
<dbReference type="OrthoDB" id="9782876at2"/>
<gene>
    <name evidence="6" type="ORF">EUV02_11645</name>
</gene>
<dbReference type="AlphaFoldDB" id="A0A4Y9EP12"/>
<dbReference type="InterPro" id="IPR055438">
    <property type="entry name" value="AstE_AspA_cat"/>
</dbReference>
<proteinExistence type="predicted"/>
<comment type="caution">
    <text evidence="6">The sequence shown here is derived from an EMBL/GenBank/DDBJ whole genome shotgun (WGS) entry which is preliminary data.</text>
</comment>
<accession>A0A4Y9EP12</accession>
<dbReference type="SUPFAM" id="SSF53187">
    <property type="entry name" value="Zn-dependent exopeptidases"/>
    <property type="match status" value="1"/>
</dbReference>
<evidence type="ECO:0000256" key="4">
    <source>
        <dbReference type="ARBA" id="ARBA00022833"/>
    </source>
</evidence>
<keyword evidence="7" id="KW-1185">Reference proteome</keyword>
<evidence type="ECO:0000256" key="2">
    <source>
        <dbReference type="ARBA" id="ARBA00022723"/>
    </source>
</evidence>
<keyword evidence="3" id="KW-0378">Hydrolase</keyword>
<dbReference type="Proteomes" id="UP000297737">
    <property type="component" value="Unassembled WGS sequence"/>
</dbReference>
<dbReference type="CDD" id="cd06251">
    <property type="entry name" value="M14_ASTE_ASPA-like"/>
    <property type="match status" value="1"/>
</dbReference>